<keyword evidence="6" id="KW-1185">Reference proteome</keyword>
<sequence length="67" mass="7562">MSHMDLPYTEAVIHEIQRFADMIPMGLARRVTKDTKFREFLLPKVPSSPTLGDHQPALCDPAPRSLS</sequence>
<dbReference type="Proteomes" id="UP000472268">
    <property type="component" value="Unplaced"/>
</dbReference>
<reference evidence="5" key="2">
    <citation type="submission" date="2025-09" db="UniProtKB">
        <authorList>
            <consortium name="Ensembl"/>
        </authorList>
    </citation>
    <scope>IDENTIFICATION</scope>
</reference>
<dbReference type="InterPro" id="IPR036396">
    <property type="entry name" value="Cyt_P450_sf"/>
</dbReference>
<dbReference type="PANTHER" id="PTHR24300:SF180">
    <property type="entry name" value="CYTOCHROME P450 2A6"/>
    <property type="match status" value="1"/>
</dbReference>
<dbReference type="SUPFAM" id="SSF48264">
    <property type="entry name" value="Cytochrome P450"/>
    <property type="match status" value="1"/>
</dbReference>
<organism evidence="5 6">
    <name type="scientific">Suricata suricatta</name>
    <name type="common">Meerkat</name>
    <dbReference type="NCBI Taxonomy" id="37032"/>
    <lineage>
        <taxon>Eukaryota</taxon>
        <taxon>Metazoa</taxon>
        <taxon>Chordata</taxon>
        <taxon>Craniata</taxon>
        <taxon>Vertebrata</taxon>
        <taxon>Euteleostomi</taxon>
        <taxon>Mammalia</taxon>
        <taxon>Eutheria</taxon>
        <taxon>Laurasiatheria</taxon>
        <taxon>Carnivora</taxon>
        <taxon>Feliformia</taxon>
        <taxon>Herpestidae</taxon>
        <taxon>Suricata</taxon>
    </lineage>
</organism>
<dbReference type="GO" id="GO:0005506">
    <property type="term" value="F:iron ion binding"/>
    <property type="evidence" value="ECO:0007669"/>
    <property type="project" value="InterPro"/>
</dbReference>
<dbReference type="PANTHER" id="PTHR24300">
    <property type="entry name" value="CYTOCHROME P450 508A4-RELATED"/>
    <property type="match status" value="1"/>
</dbReference>
<name>A0A673UAE6_SURSU</name>
<dbReference type="GO" id="GO:0006805">
    <property type="term" value="P:xenobiotic metabolic process"/>
    <property type="evidence" value="ECO:0007669"/>
    <property type="project" value="TreeGrafter"/>
</dbReference>
<proteinExistence type="inferred from homology"/>
<dbReference type="GO" id="GO:0005737">
    <property type="term" value="C:cytoplasm"/>
    <property type="evidence" value="ECO:0007669"/>
    <property type="project" value="TreeGrafter"/>
</dbReference>
<evidence type="ECO:0000256" key="2">
    <source>
        <dbReference type="ARBA" id="ARBA00022723"/>
    </source>
</evidence>
<feature type="region of interest" description="Disordered" evidence="4">
    <location>
        <begin position="44"/>
        <end position="67"/>
    </location>
</feature>
<evidence type="ECO:0000256" key="1">
    <source>
        <dbReference type="ARBA" id="ARBA00010617"/>
    </source>
</evidence>
<protein>
    <submittedName>
        <fullName evidence="5">Uncharacterized protein</fullName>
    </submittedName>
</protein>
<dbReference type="InterPro" id="IPR050182">
    <property type="entry name" value="Cytochrome_P450_fam2"/>
</dbReference>
<evidence type="ECO:0000256" key="4">
    <source>
        <dbReference type="SAM" id="MobiDB-lite"/>
    </source>
</evidence>
<comment type="similarity">
    <text evidence="1">Belongs to the cytochrome P450 family.</text>
</comment>
<dbReference type="AlphaFoldDB" id="A0A673UAE6"/>
<accession>A0A673UAE6</accession>
<keyword evidence="3" id="KW-0408">Iron</keyword>
<dbReference type="GO" id="GO:0009804">
    <property type="term" value="P:coumarin metabolic process"/>
    <property type="evidence" value="ECO:0007669"/>
    <property type="project" value="TreeGrafter"/>
</dbReference>
<dbReference type="Pfam" id="PF00067">
    <property type="entry name" value="p450"/>
    <property type="match status" value="1"/>
</dbReference>
<dbReference type="GO" id="GO:0008392">
    <property type="term" value="F:arachidonate epoxygenase activity"/>
    <property type="evidence" value="ECO:0007669"/>
    <property type="project" value="TreeGrafter"/>
</dbReference>
<dbReference type="GO" id="GO:0020037">
    <property type="term" value="F:heme binding"/>
    <property type="evidence" value="ECO:0007669"/>
    <property type="project" value="InterPro"/>
</dbReference>
<reference evidence="5" key="1">
    <citation type="submission" date="2025-08" db="UniProtKB">
        <authorList>
            <consortium name="Ensembl"/>
        </authorList>
    </citation>
    <scope>IDENTIFICATION</scope>
</reference>
<dbReference type="Ensembl" id="ENSSSUT00005025737.1">
    <property type="protein sequence ID" value="ENSSSUP00005022463.1"/>
    <property type="gene ID" value="ENSSSUG00005014671.1"/>
</dbReference>
<dbReference type="GO" id="GO:0016712">
    <property type="term" value="F:oxidoreductase activity, acting on paired donors, with incorporation or reduction of molecular oxygen, reduced flavin or flavoprotein as one donor, and incorporation of one atom of oxygen"/>
    <property type="evidence" value="ECO:0007669"/>
    <property type="project" value="TreeGrafter"/>
</dbReference>
<evidence type="ECO:0000313" key="6">
    <source>
        <dbReference type="Proteomes" id="UP000472268"/>
    </source>
</evidence>
<keyword evidence="2" id="KW-0479">Metal-binding</keyword>
<evidence type="ECO:0000313" key="5">
    <source>
        <dbReference type="Ensembl" id="ENSSSUP00005022463.1"/>
    </source>
</evidence>
<dbReference type="InterPro" id="IPR001128">
    <property type="entry name" value="Cyt_P450"/>
</dbReference>
<dbReference type="Gene3D" id="1.10.630.10">
    <property type="entry name" value="Cytochrome P450"/>
    <property type="match status" value="1"/>
</dbReference>
<evidence type="ECO:0000256" key="3">
    <source>
        <dbReference type="ARBA" id="ARBA00023004"/>
    </source>
</evidence>
<dbReference type="GO" id="GO:0019373">
    <property type="term" value="P:epoxygenase P450 pathway"/>
    <property type="evidence" value="ECO:0007669"/>
    <property type="project" value="TreeGrafter"/>
</dbReference>